<dbReference type="PROSITE" id="PS51094">
    <property type="entry name" value="PTS_EIIA_TYPE_2"/>
    <property type="match status" value="1"/>
</dbReference>
<gene>
    <name evidence="8" type="ORF">DFR64_2740</name>
</gene>
<proteinExistence type="predicted"/>
<comment type="caution">
    <text evidence="8">The sequence shown here is derived from an EMBL/GenBank/DDBJ whole genome shotgun (WGS) entry which is preliminary data.</text>
</comment>
<reference evidence="8 9" key="1">
    <citation type="submission" date="2018-08" db="EMBL/GenBank/DDBJ databases">
        <title>Genomic Encyclopedia of Type Strains, Phase IV (KMG-IV): sequencing the most valuable type-strain genomes for metagenomic binning, comparative biology and taxonomic classification.</title>
        <authorList>
            <person name="Goeker M."/>
        </authorList>
    </citation>
    <scope>NUCLEOTIDE SEQUENCE [LARGE SCALE GENOMIC DNA]</scope>
    <source>
        <strain evidence="8 9">DSM 23923</strain>
    </source>
</reference>
<accession>A0A347ZPY3</accession>
<dbReference type="GO" id="GO:0006355">
    <property type="term" value="P:regulation of DNA-templated transcription"/>
    <property type="evidence" value="ECO:0007669"/>
    <property type="project" value="InterPro"/>
</dbReference>
<dbReference type="InterPro" id="IPR013011">
    <property type="entry name" value="PTS_EIIB_2"/>
</dbReference>
<evidence type="ECO:0000259" key="6">
    <source>
        <dbReference type="PROSITE" id="PS51099"/>
    </source>
</evidence>
<dbReference type="CDD" id="cd05568">
    <property type="entry name" value="PTS_IIB_bgl_like"/>
    <property type="match status" value="1"/>
</dbReference>
<dbReference type="SUPFAM" id="SSF63520">
    <property type="entry name" value="PTS-regulatory domain, PRD"/>
    <property type="match status" value="2"/>
</dbReference>
<dbReference type="PANTHER" id="PTHR30185">
    <property type="entry name" value="CRYPTIC BETA-GLUCOSIDE BGL OPERON ANTITERMINATOR"/>
    <property type="match status" value="1"/>
</dbReference>
<dbReference type="RefSeq" id="WP_116226002.1">
    <property type="nucleotide sequence ID" value="NZ_AP018437.1"/>
</dbReference>
<evidence type="ECO:0000259" key="5">
    <source>
        <dbReference type="PROSITE" id="PS51094"/>
    </source>
</evidence>
<evidence type="ECO:0000313" key="8">
    <source>
        <dbReference type="EMBL" id="REG06307.1"/>
    </source>
</evidence>
<dbReference type="PROSITE" id="PS51372">
    <property type="entry name" value="PRD_2"/>
    <property type="match status" value="2"/>
</dbReference>
<dbReference type="GO" id="GO:0008982">
    <property type="term" value="F:protein-N(PI)-phosphohistidine-sugar phosphotransferase activity"/>
    <property type="evidence" value="ECO:0007669"/>
    <property type="project" value="InterPro"/>
</dbReference>
<feature type="domain" description="PTS EIIB type-2" evidence="6">
    <location>
        <begin position="412"/>
        <end position="501"/>
    </location>
</feature>
<dbReference type="Gene3D" id="3.40.50.2300">
    <property type="match status" value="1"/>
</dbReference>
<dbReference type="Gene3D" id="1.10.10.10">
    <property type="entry name" value="Winged helix-like DNA-binding domain superfamily/Winged helix DNA-binding domain"/>
    <property type="match status" value="1"/>
</dbReference>
<dbReference type="Pfam" id="PF00359">
    <property type="entry name" value="PTS_EIIA_2"/>
    <property type="match status" value="1"/>
</dbReference>
<dbReference type="InterPro" id="IPR036634">
    <property type="entry name" value="PRD_sf"/>
</dbReference>
<sequence length="701" mass="79271">MNSKSFRIIKQLCSGQSYQIDDLGSKLGISSRVIRYEIEKANSFLYREGFSKIECSRSKVSLSVSEEEREKLKQWLAGLSADYFTLSADERKTIILILLLSSPGYLTSQFLADTLSVSKSCIDKDLSVIKTQVKKEGLQLFSKPGSGIFLSGNEQKIRELCFGVVEHNLHFADYISGEKYNPGYVERQVQKYFCDAWFNSLVAIAHGIEEKANKKLSYNSLRNLILNLCVILTRISIHKSILADHENQALLQATNEYKVAEEISRQVEKCFQVELPLYDRCTLTVLLVSSKYSNPEPYLKEDWAQVQILADRIIRAMSKRLQIPFYDEEEIYTALQAHLGPMIFRLKNKMPNDNPNLELIKTNYEDVFKNLTSVIDAIHSPLLDGIQEEDIAYLSLHFCASIVRRKRMFTVSNVAIVCVHGIGTATLLKELICSRFKSIRIITITTGSDLNFTDLEGIDFIISSIPLPDCAYPWVQVNPILTDEDYQIIENMIEKYSTKNNPTDNSLDFFNDIVSTVERQSVMDNLPNFVDSLQECFTRAGISIKHNKIQPSLYQLLPPEKIRCNQNTLDWKDAVTLAGSILVESQDVTQDFIQSMIDTVENTGPYVVISKGVALIHGEGGLGVNHLAMSLVTLKNPVYFHHPTNDPVKLILCLAPIDNSSHVSALEDFMNFLRSNDVDTICEEDDPVVLNKSLHRSALLI</sequence>
<feature type="domain" description="PRD" evidence="7">
    <location>
        <begin position="192"/>
        <end position="297"/>
    </location>
</feature>
<dbReference type="InterPro" id="IPR050661">
    <property type="entry name" value="BglG_antiterminators"/>
</dbReference>
<keyword evidence="3" id="KW-0805">Transcription regulation</keyword>
<dbReference type="InterPro" id="IPR036390">
    <property type="entry name" value="WH_DNA-bd_sf"/>
</dbReference>
<dbReference type="Pfam" id="PF08279">
    <property type="entry name" value="HTH_11"/>
    <property type="match status" value="1"/>
</dbReference>
<dbReference type="InterPro" id="IPR002178">
    <property type="entry name" value="PTS_EIIA_type-2_dom"/>
</dbReference>
<feature type="domain" description="PRD" evidence="7">
    <location>
        <begin position="301"/>
        <end position="408"/>
    </location>
</feature>
<keyword evidence="9" id="KW-1185">Reference proteome</keyword>
<name>A0A347ZPY3_9CHLR</name>
<evidence type="ECO:0000259" key="7">
    <source>
        <dbReference type="PROSITE" id="PS51372"/>
    </source>
</evidence>
<dbReference type="Pfam" id="PF00874">
    <property type="entry name" value="PRD"/>
    <property type="match status" value="2"/>
</dbReference>
<evidence type="ECO:0000256" key="4">
    <source>
        <dbReference type="ARBA" id="ARBA00023163"/>
    </source>
</evidence>
<dbReference type="PROSITE" id="PS51099">
    <property type="entry name" value="PTS_EIIB_TYPE_2"/>
    <property type="match status" value="1"/>
</dbReference>
<dbReference type="EMBL" id="QUMS01000004">
    <property type="protein sequence ID" value="REG06307.1"/>
    <property type="molecule type" value="Genomic_DNA"/>
</dbReference>
<dbReference type="SUPFAM" id="SSF52794">
    <property type="entry name" value="PTS system IIB component-like"/>
    <property type="match status" value="1"/>
</dbReference>
<keyword evidence="1" id="KW-0808">Transferase</keyword>
<dbReference type="SUPFAM" id="SSF46785">
    <property type="entry name" value="Winged helix' DNA-binding domain"/>
    <property type="match status" value="1"/>
</dbReference>
<feature type="domain" description="PTS EIIA type-2" evidence="5">
    <location>
        <begin position="555"/>
        <end position="697"/>
    </location>
</feature>
<dbReference type="InterPro" id="IPR036388">
    <property type="entry name" value="WH-like_DNA-bd_sf"/>
</dbReference>
<organism evidence="8 9">
    <name type="scientific">Pelolinea submarina</name>
    <dbReference type="NCBI Taxonomy" id="913107"/>
    <lineage>
        <taxon>Bacteria</taxon>
        <taxon>Bacillati</taxon>
        <taxon>Chloroflexota</taxon>
        <taxon>Anaerolineae</taxon>
        <taxon>Anaerolineales</taxon>
        <taxon>Anaerolineaceae</taxon>
        <taxon>Pelolinea</taxon>
    </lineage>
</organism>
<evidence type="ECO:0000256" key="2">
    <source>
        <dbReference type="ARBA" id="ARBA00022737"/>
    </source>
</evidence>
<dbReference type="AlphaFoldDB" id="A0A347ZPY3"/>
<dbReference type="InterPro" id="IPR036095">
    <property type="entry name" value="PTS_EIIB-like_sf"/>
</dbReference>
<dbReference type="Proteomes" id="UP000256388">
    <property type="component" value="Unassembled WGS sequence"/>
</dbReference>
<dbReference type="Gene3D" id="3.40.930.10">
    <property type="entry name" value="Mannitol-specific EII, Chain A"/>
    <property type="match status" value="1"/>
</dbReference>
<evidence type="ECO:0000256" key="1">
    <source>
        <dbReference type="ARBA" id="ARBA00022679"/>
    </source>
</evidence>
<dbReference type="SUPFAM" id="SSF55804">
    <property type="entry name" value="Phoshotransferase/anion transport protein"/>
    <property type="match status" value="1"/>
</dbReference>
<dbReference type="InterPro" id="IPR016152">
    <property type="entry name" value="PTrfase/Anion_transptr"/>
</dbReference>
<protein>
    <submittedName>
        <fullName evidence="8">BglG family transcriptional antiterminator</fullName>
    </submittedName>
</protein>
<dbReference type="Gene3D" id="1.10.1790.10">
    <property type="entry name" value="PRD domain"/>
    <property type="match status" value="2"/>
</dbReference>
<evidence type="ECO:0000313" key="9">
    <source>
        <dbReference type="Proteomes" id="UP000256388"/>
    </source>
</evidence>
<dbReference type="OrthoDB" id="83598at2"/>
<dbReference type="InterPro" id="IPR011608">
    <property type="entry name" value="PRD"/>
</dbReference>
<keyword evidence="4" id="KW-0804">Transcription</keyword>
<keyword evidence="2" id="KW-0677">Repeat</keyword>
<evidence type="ECO:0000256" key="3">
    <source>
        <dbReference type="ARBA" id="ARBA00023015"/>
    </source>
</evidence>
<dbReference type="InterPro" id="IPR013196">
    <property type="entry name" value="HTH_11"/>
</dbReference>
<dbReference type="GO" id="GO:0009401">
    <property type="term" value="P:phosphoenolpyruvate-dependent sugar phosphotransferase system"/>
    <property type="evidence" value="ECO:0007669"/>
    <property type="project" value="InterPro"/>
</dbReference>
<dbReference type="PANTHER" id="PTHR30185:SF18">
    <property type="entry name" value="TRANSCRIPTIONAL REGULATOR MTLR"/>
    <property type="match status" value="1"/>
</dbReference>